<dbReference type="InterPro" id="IPR015424">
    <property type="entry name" value="PyrdxlP-dep_Trfase"/>
</dbReference>
<comment type="similarity">
    <text evidence="2 3">Belongs to the DegT/DnrJ/EryC1 family.</text>
</comment>
<organism evidence="4 5">
    <name type="scientific">Dyella jejuensis</name>
    <dbReference type="NCBI Taxonomy" id="1432009"/>
    <lineage>
        <taxon>Bacteria</taxon>
        <taxon>Pseudomonadati</taxon>
        <taxon>Pseudomonadota</taxon>
        <taxon>Gammaproteobacteria</taxon>
        <taxon>Lysobacterales</taxon>
        <taxon>Rhodanobacteraceae</taxon>
        <taxon>Dyella</taxon>
    </lineage>
</organism>
<keyword evidence="1 3" id="KW-0663">Pyridoxal phosphate</keyword>
<dbReference type="Proteomes" id="UP001620461">
    <property type="component" value="Unassembled WGS sequence"/>
</dbReference>
<dbReference type="InterPro" id="IPR015422">
    <property type="entry name" value="PyrdxlP-dep_Trfase_small"/>
</dbReference>
<dbReference type="PIRSF" id="PIRSF000390">
    <property type="entry name" value="PLP_StrS"/>
    <property type="match status" value="1"/>
</dbReference>
<dbReference type="PANTHER" id="PTHR30244:SF9">
    <property type="entry name" value="PROTEIN RV3402C"/>
    <property type="match status" value="1"/>
</dbReference>
<proteinExistence type="inferred from homology"/>
<comment type="caution">
    <text evidence="4">The sequence shown here is derived from an EMBL/GenBank/DDBJ whole genome shotgun (WGS) entry which is preliminary data.</text>
</comment>
<dbReference type="Gene3D" id="3.90.1150.10">
    <property type="entry name" value="Aspartate Aminotransferase, domain 1"/>
    <property type="match status" value="1"/>
</dbReference>
<protein>
    <submittedName>
        <fullName evidence="4">Aminotransferase class I/II-fold pyridoxal phosphate-dependent enzyme</fullName>
    </submittedName>
</protein>
<sequence>MPLKLICSKADLAINGAVPAFSEPLHVGRPNIGDRGAFMQRVSQVLDSQWLTNNGPMVTEFERCIADHLGVKHCVAMCNGTIALEIAIRALRLEGEVIVPSWTFVATAHALYWQGITPIFADIDPTTHNIDPLAVRRMITPRTSGIIGVHLWGRAAPIEELQAIADEHGVKLLFDAAHAFGSTHGGKMIGGFGMCEVLSFHATKSFNTFEGGAVVTNDDELAETIRLMRNFGFAGYDNVIHPGTNGKMIEMCAIMGLTNLESHADVVACNARNHAAYAEALAGIPGISLLTYGSVERNSHHYIVVEVDNDCRVDRDQIVIALHAENILARKYFWPGTHAMKPYRDLFPHARLMLPNTEQVAKKVIVLPNGTTLSNSEIRTISDVIGACVN</sequence>
<keyword evidence="4" id="KW-0032">Aminotransferase</keyword>
<dbReference type="SUPFAM" id="SSF53383">
    <property type="entry name" value="PLP-dependent transferases"/>
    <property type="match status" value="1"/>
</dbReference>
<dbReference type="CDD" id="cd00616">
    <property type="entry name" value="AHBA_syn"/>
    <property type="match status" value="1"/>
</dbReference>
<gene>
    <name evidence="4" type="ORF">ISP15_15220</name>
</gene>
<reference evidence="4 5" key="1">
    <citation type="submission" date="2020-10" db="EMBL/GenBank/DDBJ databases">
        <title>Phylogeny of dyella-like bacteria.</title>
        <authorList>
            <person name="Fu J."/>
        </authorList>
    </citation>
    <scope>NUCLEOTIDE SEQUENCE [LARGE SCALE GENOMIC DNA]</scope>
    <source>
        <strain evidence="4 5">JP1</strain>
    </source>
</reference>
<evidence type="ECO:0000256" key="2">
    <source>
        <dbReference type="ARBA" id="ARBA00037999"/>
    </source>
</evidence>
<keyword evidence="4" id="KW-0808">Transferase</keyword>
<name>A0ABW8JLG3_9GAMM</name>
<dbReference type="EMBL" id="JADIKJ010000017">
    <property type="protein sequence ID" value="MFK2901688.1"/>
    <property type="molecule type" value="Genomic_DNA"/>
</dbReference>
<dbReference type="Pfam" id="PF01041">
    <property type="entry name" value="DegT_DnrJ_EryC1"/>
    <property type="match status" value="1"/>
</dbReference>
<dbReference type="GO" id="GO:0008483">
    <property type="term" value="F:transaminase activity"/>
    <property type="evidence" value="ECO:0007669"/>
    <property type="project" value="UniProtKB-KW"/>
</dbReference>
<dbReference type="InterPro" id="IPR000653">
    <property type="entry name" value="DegT/StrS_aminotransferase"/>
</dbReference>
<dbReference type="Gene3D" id="3.40.640.10">
    <property type="entry name" value="Type I PLP-dependent aspartate aminotransferase-like (Major domain)"/>
    <property type="match status" value="1"/>
</dbReference>
<keyword evidence="5" id="KW-1185">Reference proteome</keyword>
<accession>A0ABW8JLG3</accession>
<evidence type="ECO:0000256" key="3">
    <source>
        <dbReference type="RuleBase" id="RU004508"/>
    </source>
</evidence>
<dbReference type="InterPro" id="IPR015421">
    <property type="entry name" value="PyrdxlP-dep_Trfase_major"/>
</dbReference>
<evidence type="ECO:0000313" key="4">
    <source>
        <dbReference type="EMBL" id="MFK2901688.1"/>
    </source>
</evidence>
<dbReference type="PANTHER" id="PTHR30244">
    <property type="entry name" value="TRANSAMINASE"/>
    <property type="match status" value="1"/>
</dbReference>
<evidence type="ECO:0000256" key="1">
    <source>
        <dbReference type="ARBA" id="ARBA00022898"/>
    </source>
</evidence>
<evidence type="ECO:0000313" key="5">
    <source>
        <dbReference type="Proteomes" id="UP001620461"/>
    </source>
</evidence>